<proteinExistence type="predicted"/>
<organism evidence="1 2">
    <name type="scientific">Cytobacillus spartinae</name>
    <dbReference type="NCBI Taxonomy" id="3299023"/>
    <lineage>
        <taxon>Bacteria</taxon>
        <taxon>Bacillati</taxon>
        <taxon>Bacillota</taxon>
        <taxon>Bacilli</taxon>
        <taxon>Bacillales</taxon>
        <taxon>Bacillaceae</taxon>
        <taxon>Cytobacillus</taxon>
    </lineage>
</organism>
<gene>
    <name evidence="1" type="ORF">ACFYKX_14450</name>
</gene>
<dbReference type="EMBL" id="JBIACK010000007">
    <property type="protein sequence ID" value="MFE8701797.1"/>
    <property type="molecule type" value="Genomic_DNA"/>
</dbReference>
<evidence type="ECO:0000313" key="2">
    <source>
        <dbReference type="Proteomes" id="UP001601059"/>
    </source>
</evidence>
<protein>
    <submittedName>
        <fullName evidence="1">Uncharacterized protein</fullName>
    </submittedName>
</protein>
<accession>A0ABW6KE12</accession>
<name>A0ABW6KE12_9BACI</name>
<evidence type="ECO:0000313" key="1">
    <source>
        <dbReference type="EMBL" id="MFE8701797.1"/>
    </source>
</evidence>
<sequence length="48" mass="5869">MEEVIYQDEIYLVLYKYSSGYWEIQKKDSPYIKILVHESEVDKHKQDS</sequence>
<keyword evidence="2" id="KW-1185">Reference proteome</keyword>
<reference evidence="1 2" key="1">
    <citation type="submission" date="2024-08" db="EMBL/GenBank/DDBJ databases">
        <title>Two novel Cytobacillus novel species.</title>
        <authorList>
            <person name="Liu G."/>
        </authorList>
    </citation>
    <scope>NUCLEOTIDE SEQUENCE [LARGE SCALE GENOMIC DNA]</scope>
    <source>
        <strain evidence="1 2">FJAT-54145</strain>
    </source>
</reference>
<comment type="caution">
    <text evidence="1">The sequence shown here is derived from an EMBL/GenBank/DDBJ whole genome shotgun (WGS) entry which is preliminary data.</text>
</comment>
<dbReference type="RefSeq" id="WP_389361766.1">
    <property type="nucleotide sequence ID" value="NZ_JBIACK010000007.1"/>
</dbReference>
<dbReference type="Proteomes" id="UP001601059">
    <property type="component" value="Unassembled WGS sequence"/>
</dbReference>